<dbReference type="InParanoid" id="A0A804MV39"/>
<accession>A0A804MV39</accession>
<evidence type="ECO:0000313" key="2">
    <source>
        <dbReference type="EnsemblPlants" id="Zm00001eb113760_P001"/>
    </source>
</evidence>
<dbReference type="AlphaFoldDB" id="A0A804MV39"/>
<sequence>MAVAKQTTIAAAVLVIAAILLCSSPCYQAGNFFGCEQCFRPEGSCTTERCHTQCQSKGYKTSNPHCKLCRTAELWCCCT</sequence>
<dbReference type="EnsemblPlants" id="Zm00001eb113760_T001">
    <property type="protein sequence ID" value="Zm00001eb113760_P001"/>
    <property type="gene ID" value="Zm00001eb113760"/>
</dbReference>
<dbReference type="Proteomes" id="UP000007305">
    <property type="component" value="Chromosome 2"/>
</dbReference>
<dbReference type="Gramene" id="Zm00001eb113760_T001">
    <property type="protein sequence ID" value="Zm00001eb113760_P001"/>
    <property type="gene ID" value="Zm00001eb113760"/>
</dbReference>
<keyword evidence="3" id="KW-1185">Reference proteome</keyword>
<evidence type="ECO:0000256" key="1">
    <source>
        <dbReference type="SAM" id="SignalP"/>
    </source>
</evidence>
<feature type="signal peptide" evidence="1">
    <location>
        <begin position="1"/>
        <end position="29"/>
    </location>
</feature>
<reference evidence="3" key="1">
    <citation type="submission" date="2015-12" db="EMBL/GenBank/DDBJ databases">
        <title>Update maize B73 reference genome by single molecule sequencing technologies.</title>
        <authorList>
            <consortium name="Maize Genome Sequencing Project"/>
            <person name="Ware D."/>
        </authorList>
    </citation>
    <scope>NUCLEOTIDE SEQUENCE [LARGE SCALE GENOMIC DNA]</scope>
    <source>
        <strain evidence="3">cv. B73</strain>
    </source>
</reference>
<organism evidence="2 3">
    <name type="scientific">Zea mays</name>
    <name type="common">Maize</name>
    <dbReference type="NCBI Taxonomy" id="4577"/>
    <lineage>
        <taxon>Eukaryota</taxon>
        <taxon>Viridiplantae</taxon>
        <taxon>Streptophyta</taxon>
        <taxon>Embryophyta</taxon>
        <taxon>Tracheophyta</taxon>
        <taxon>Spermatophyta</taxon>
        <taxon>Magnoliopsida</taxon>
        <taxon>Liliopsida</taxon>
        <taxon>Poales</taxon>
        <taxon>Poaceae</taxon>
        <taxon>PACMAD clade</taxon>
        <taxon>Panicoideae</taxon>
        <taxon>Andropogonodae</taxon>
        <taxon>Andropogoneae</taxon>
        <taxon>Tripsacinae</taxon>
        <taxon>Zea</taxon>
    </lineage>
</organism>
<reference evidence="2" key="2">
    <citation type="submission" date="2019-07" db="EMBL/GenBank/DDBJ databases">
        <authorList>
            <person name="Seetharam A."/>
            <person name="Woodhouse M."/>
            <person name="Cannon E."/>
        </authorList>
    </citation>
    <scope>NUCLEOTIDE SEQUENCE [LARGE SCALE GENOMIC DNA]</scope>
    <source>
        <strain evidence="2">cv. B73</strain>
    </source>
</reference>
<protein>
    <submittedName>
        <fullName evidence="2">Uncharacterized protein</fullName>
    </submittedName>
</protein>
<name>A0A804MV39_MAIZE</name>
<evidence type="ECO:0000313" key="3">
    <source>
        <dbReference type="Proteomes" id="UP000007305"/>
    </source>
</evidence>
<feature type="chain" id="PRO_5032475944" evidence="1">
    <location>
        <begin position="30"/>
        <end position="79"/>
    </location>
</feature>
<keyword evidence="1" id="KW-0732">Signal</keyword>
<proteinExistence type="predicted"/>
<reference evidence="2" key="3">
    <citation type="submission" date="2021-05" db="UniProtKB">
        <authorList>
            <consortium name="EnsemblPlants"/>
        </authorList>
    </citation>
    <scope>IDENTIFICATION</scope>
    <source>
        <strain evidence="2">cv. B73</strain>
    </source>
</reference>